<reference evidence="2 3" key="1">
    <citation type="submission" date="2013-02" db="EMBL/GenBank/DDBJ databases">
        <title>The Genome Sequence of Plasmodium inui San Antonio 1.</title>
        <authorList>
            <consortium name="The Broad Institute Genome Sequencing Platform"/>
            <consortium name="The Broad Institute Genome Sequencing Center for Infectious Disease"/>
            <person name="Neafsey D."/>
            <person name="Cheeseman I."/>
            <person name="Volkman S."/>
            <person name="Adams J."/>
            <person name="Walker B."/>
            <person name="Young S.K."/>
            <person name="Zeng Q."/>
            <person name="Gargeya S."/>
            <person name="Fitzgerald M."/>
            <person name="Haas B."/>
            <person name="Abouelleil A."/>
            <person name="Alvarado L."/>
            <person name="Arachchi H.M."/>
            <person name="Berlin A.M."/>
            <person name="Chapman S.B."/>
            <person name="Dewar J."/>
            <person name="Goldberg J."/>
            <person name="Griggs A."/>
            <person name="Gujja S."/>
            <person name="Hansen M."/>
            <person name="Howarth C."/>
            <person name="Imamovic A."/>
            <person name="Larimer J."/>
            <person name="McCowan C."/>
            <person name="Murphy C."/>
            <person name="Neiman D."/>
            <person name="Pearson M."/>
            <person name="Priest M."/>
            <person name="Roberts A."/>
            <person name="Saif S."/>
            <person name="Shea T."/>
            <person name="Sisk P."/>
            <person name="Sykes S."/>
            <person name="Wortman J."/>
            <person name="Nusbaum C."/>
            <person name="Birren B."/>
        </authorList>
    </citation>
    <scope>NUCLEOTIDE SEQUENCE [LARGE SCALE GENOMIC DNA]</scope>
    <source>
        <strain evidence="2 3">San Antonio 1</strain>
    </source>
</reference>
<accession>W7ACB1</accession>
<organism evidence="2 3">
    <name type="scientific">Plasmodium inui San Antonio 1</name>
    <dbReference type="NCBI Taxonomy" id="1237626"/>
    <lineage>
        <taxon>Eukaryota</taxon>
        <taxon>Sar</taxon>
        <taxon>Alveolata</taxon>
        <taxon>Apicomplexa</taxon>
        <taxon>Aconoidasida</taxon>
        <taxon>Haemosporida</taxon>
        <taxon>Plasmodiidae</taxon>
        <taxon>Plasmodium</taxon>
        <taxon>Plasmodium (Plasmodium)</taxon>
    </lineage>
</organism>
<proteinExistence type="predicted"/>
<dbReference type="GeneID" id="20037978"/>
<dbReference type="EMBL" id="KI965469">
    <property type="protein sequence ID" value="EUD66719.1"/>
    <property type="molecule type" value="Genomic_DNA"/>
</dbReference>
<gene>
    <name evidence="2" type="ORF">C922_02704</name>
</gene>
<evidence type="ECO:0000259" key="1">
    <source>
        <dbReference type="Pfam" id="PF09687"/>
    </source>
</evidence>
<keyword evidence="3" id="KW-1185">Reference proteome</keyword>
<dbReference type="RefSeq" id="XP_008816525.1">
    <property type="nucleotide sequence ID" value="XM_008818303.1"/>
</dbReference>
<dbReference type="Proteomes" id="UP000030640">
    <property type="component" value="Unassembled WGS sequence"/>
</dbReference>
<evidence type="ECO:0000313" key="2">
    <source>
        <dbReference type="EMBL" id="EUD66719.1"/>
    </source>
</evidence>
<dbReference type="Pfam" id="PF09687">
    <property type="entry name" value="PRESAN"/>
    <property type="match status" value="1"/>
</dbReference>
<dbReference type="InterPro" id="IPR044885">
    <property type="entry name" value="PRESA_N_sf"/>
</dbReference>
<dbReference type="VEuPathDB" id="PlasmoDB:C922_02704"/>
<dbReference type="OrthoDB" id="384145at2759"/>
<dbReference type="AlphaFoldDB" id="W7ACB1"/>
<evidence type="ECO:0000313" key="3">
    <source>
        <dbReference type="Proteomes" id="UP000030640"/>
    </source>
</evidence>
<protein>
    <recommendedName>
        <fullName evidence="1">Plasmodium RESA N-terminal domain-containing protein</fullName>
    </recommendedName>
</protein>
<dbReference type="PANTHER" id="PTHR36193">
    <property type="entry name" value="PHISTB DOMAIN-CONTAINING RESA-LIKE PROTEIN 1"/>
    <property type="match status" value="1"/>
</dbReference>
<sequence length="128" mass="16150">MDTLYFYVNKKGMYELWGNIYDKRRYKYIDMIETLWQKCVHLTEKKQIPKKFLFKVWWKAYSDFVAELQNYDCLNLRSFYELYDKNHCPRYNYMEFIMENKKSWKEFTTRMKNEWTNILLSELRGYSK</sequence>
<dbReference type="InterPro" id="IPR019111">
    <property type="entry name" value="PRESA_N"/>
</dbReference>
<dbReference type="Gene3D" id="6.10.280.180">
    <property type="entry name" value="Plasmodium RESA, N-terminal helical domain"/>
    <property type="match status" value="1"/>
</dbReference>
<name>W7ACB1_9APIC</name>
<dbReference type="PANTHER" id="PTHR36193:SF23">
    <property type="entry name" value="PHISTB DOMAIN-CONTAINING RESA-LIKE PROTEIN 1"/>
    <property type="match status" value="1"/>
</dbReference>
<feature type="domain" description="Plasmodium RESA N-terminal" evidence="1">
    <location>
        <begin position="2"/>
        <end position="115"/>
    </location>
</feature>